<evidence type="ECO:0000256" key="3">
    <source>
        <dbReference type="ARBA" id="ARBA00022801"/>
    </source>
</evidence>
<dbReference type="EMBL" id="BAABCA010000004">
    <property type="protein sequence ID" value="GAA4237020.1"/>
    <property type="molecule type" value="Genomic_DNA"/>
</dbReference>
<dbReference type="InterPro" id="IPR036821">
    <property type="entry name" value="Peptide_deformylase_sf"/>
</dbReference>
<sequence length="207" mass="23702">MIKNFFIVITFLFILGCSGSKNLKASLFTSQESALIMNADSLKPMRIYKINNKKDSLLLRSKSNYINPDANNIELNHFIKRLYATVRDSMSMGVGIAAPQVGILKNIIWVQRFDKDLFPFEVYLNPKITSYSDKKQTVKEGCLSIPNRSDTLNSRHFKITISYDTLTSRQKTETIEGFTAVIFQHEIDHLNGILYLDHLKKDISDTK</sequence>
<dbReference type="PROSITE" id="PS51257">
    <property type="entry name" value="PROKAR_LIPOPROTEIN"/>
    <property type="match status" value="1"/>
</dbReference>
<dbReference type="PANTHER" id="PTHR10458">
    <property type="entry name" value="PEPTIDE DEFORMYLASE"/>
    <property type="match status" value="1"/>
</dbReference>
<feature type="binding site" evidence="4">
    <location>
        <position position="142"/>
    </location>
    <ligand>
        <name>Fe cation</name>
        <dbReference type="ChEBI" id="CHEBI:24875"/>
    </ligand>
</feature>
<evidence type="ECO:0000256" key="2">
    <source>
        <dbReference type="ARBA" id="ARBA00022723"/>
    </source>
</evidence>
<dbReference type="CDD" id="cd00487">
    <property type="entry name" value="Pep_deformylase"/>
    <property type="match status" value="1"/>
</dbReference>
<evidence type="ECO:0000313" key="5">
    <source>
        <dbReference type="EMBL" id="GAA4237020.1"/>
    </source>
</evidence>
<evidence type="ECO:0000313" key="6">
    <source>
        <dbReference type="Proteomes" id="UP001501496"/>
    </source>
</evidence>
<comment type="cofactor">
    <cofactor evidence="4">
        <name>Fe(2+)</name>
        <dbReference type="ChEBI" id="CHEBI:29033"/>
    </cofactor>
    <text evidence="4">Binds 1 Fe(2+) ion.</text>
</comment>
<dbReference type="RefSeq" id="WP_344788374.1">
    <property type="nucleotide sequence ID" value="NZ_BAABCA010000004.1"/>
</dbReference>
<accession>A0ABP8CBW8</accession>
<evidence type="ECO:0000256" key="4">
    <source>
        <dbReference type="HAMAP-Rule" id="MF_00163"/>
    </source>
</evidence>
<feature type="active site" evidence="4">
    <location>
        <position position="186"/>
    </location>
</feature>
<dbReference type="NCBIfam" id="TIGR00079">
    <property type="entry name" value="pept_deformyl"/>
    <property type="match status" value="1"/>
</dbReference>
<feature type="binding site" evidence="4">
    <location>
        <position position="189"/>
    </location>
    <ligand>
        <name>Fe cation</name>
        <dbReference type="ChEBI" id="CHEBI:24875"/>
    </ligand>
</feature>
<dbReference type="PRINTS" id="PR01576">
    <property type="entry name" value="PDEFORMYLASE"/>
</dbReference>
<comment type="catalytic activity">
    <reaction evidence="4">
        <text>N-terminal N-formyl-L-methionyl-[peptide] + H2O = N-terminal L-methionyl-[peptide] + formate</text>
        <dbReference type="Rhea" id="RHEA:24420"/>
        <dbReference type="Rhea" id="RHEA-COMP:10639"/>
        <dbReference type="Rhea" id="RHEA-COMP:10640"/>
        <dbReference type="ChEBI" id="CHEBI:15377"/>
        <dbReference type="ChEBI" id="CHEBI:15740"/>
        <dbReference type="ChEBI" id="CHEBI:49298"/>
        <dbReference type="ChEBI" id="CHEBI:64731"/>
        <dbReference type="EC" id="3.5.1.88"/>
    </reaction>
</comment>
<keyword evidence="4" id="KW-0408">Iron</keyword>
<protein>
    <recommendedName>
        <fullName evidence="4">Peptide deformylase</fullName>
        <shortName evidence="4">PDF</shortName>
        <ecNumber evidence="4">3.5.1.88</ecNumber>
    </recommendedName>
    <alternativeName>
        <fullName evidence="4">Polypeptide deformylase</fullName>
    </alternativeName>
</protein>
<gene>
    <name evidence="5" type="primary">def_3</name>
    <name evidence="4" type="synonym">def</name>
    <name evidence="5" type="ORF">GCM10022291_22860</name>
</gene>
<dbReference type="SUPFAM" id="SSF56420">
    <property type="entry name" value="Peptide deformylase"/>
    <property type="match status" value="1"/>
</dbReference>
<evidence type="ECO:0000256" key="1">
    <source>
        <dbReference type="ARBA" id="ARBA00010759"/>
    </source>
</evidence>
<dbReference type="Pfam" id="PF01327">
    <property type="entry name" value="Pep_deformylase"/>
    <property type="match status" value="1"/>
</dbReference>
<comment type="caution">
    <text evidence="5">The sequence shown here is derived from an EMBL/GenBank/DDBJ whole genome shotgun (WGS) entry which is preliminary data.</text>
</comment>
<organism evidence="5 6">
    <name type="scientific">Postechiella marina</name>
    <dbReference type="NCBI Taxonomy" id="943941"/>
    <lineage>
        <taxon>Bacteria</taxon>
        <taxon>Pseudomonadati</taxon>
        <taxon>Bacteroidota</taxon>
        <taxon>Flavobacteriia</taxon>
        <taxon>Flavobacteriales</taxon>
        <taxon>Flavobacteriaceae</taxon>
        <taxon>Postechiella</taxon>
    </lineage>
</organism>
<dbReference type="InterPro" id="IPR023635">
    <property type="entry name" value="Peptide_deformylase"/>
</dbReference>
<dbReference type="Gene3D" id="3.90.45.10">
    <property type="entry name" value="Peptide deformylase"/>
    <property type="match status" value="1"/>
</dbReference>
<keyword evidence="2 4" id="KW-0479">Metal-binding</keyword>
<dbReference type="PANTHER" id="PTHR10458:SF22">
    <property type="entry name" value="PEPTIDE DEFORMYLASE"/>
    <property type="match status" value="1"/>
</dbReference>
<dbReference type="PIRSF" id="PIRSF004749">
    <property type="entry name" value="Pep_def"/>
    <property type="match status" value="1"/>
</dbReference>
<comment type="similarity">
    <text evidence="1 4">Belongs to the polypeptide deformylase family.</text>
</comment>
<feature type="binding site" evidence="4">
    <location>
        <position position="185"/>
    </location>
    <ligand>
        <name>Fe cation</name>
        <dbReference type="ChEBI" id="CHEBI:24875"/>
    </ligand>
</feature>
<dbReference type="HAMAP" id="MF_00163">
    <property type="entry name" value="Pep_deformylase"/>
    <property type="match status" value="1"/>
</dbReference>
<name>A0ABP8CBW8_9FLAO</name>
<keyword evidence="4" id="KW-0648">Protein biosynthesis</keyword>
<proteinExistence type="inferred from homology"/>
<dbReference type="Proteomes" id="UP001501496">
    <property type="component" value="Unassembled WGS sequence"/>
</dbReference>
<dbReference type="EC" id="3.5.1.88" evidence="4"/>
<reference evidence="6" key="1">
    <citation type="journal article" date="2019" name="Int. J. Syst. Evol. Microbiol.">
        <title>The Global Catalogue of Microorganisms (GCM) 10K type strain sequencing project: providing services to taxonomists for standard genome sequencing and annotation.</title>
        <authorList>
            <consortium name="The Broad Institute Genomics Platform"/>
            <consortium name="The Broad Institute Genome Sequencing Center for Infectious Disease"/>
            <person name="Wu L."/>
            <person name="Ma J."/>
        </authorList>
    </citation>
    <scope>NUCLEOTIDE SEQUENCE [LARGE SCALE GENOMIC DNA]</scope>
    <source>
        <strain evidence="6">JCM 17630</strain>
    </source>
</reference>
<keyword evidence="3 4" id="KW-0378">Hydrolase</keyword>
<comment type="function">
    <text evidence="4">Removes the formyl group from the N-terminal Met of newly synthesized proteins. Requires at least a dipeptide for an efficient rate of reaction. N-terminal L-methionine is a prerequisite for activity but the enzyme has broad specificity at other positions.</text>
</comment>
<keyword evidence="6" id="KW-1185">Reference proteome</keyword>